<reference evidence="1 2" key="1">
    <citation type="journal article" date="2020" name="Int. J. Syst. Evol. Microbiol.">
        <title>Novel acetic acid bacteria from cider fermentations: Acetobacter conturbans sp. nov. and Acetobacter fallax sp. nov.</title>
        <authorList>
            <person name="Sombolestani A.S."/>
            <person name="Cleenwerck I."/>
            <person name="Cnockaert M."/>
            <person name="Borremans W."/>
            <person name="Wieme A.D."/>
            <person name="De Vuyst L."/>
            <person name="Vandamme P."/>
        </authorList>
    </citation>
    <scope>NUCLEOTIDE SEQUENCE [LARGE SCALE GENOMIC DNA]</scope>
    <source>
        <strain evidence="1 2">LMG 1637</strain>
    </source>
</reference>
<keyword evidence="2" id="KW-1185">Reference proteome</keyword>
<protein>
    <submittedName>
        <fullName evidence="1">Glycosyl transferase family 8</fullName>
    </submittedName>
</protein>
<dbReference type="Pfam" id="PF01501">
    <property type="entry name" value="Glyco_transf_8"/>
    <property type="match status" value="1"/>
</dbReference>
<accession>A0ABX0K8H9</accession>
<dbReference type="SUPFAM" id="SSF53448">
    <property type="entry name" value="Nucleotide-diphospho-sugar transferases"/>
    <property type="match status" value="1"/>
</dbReference>
<dbReference type="GO" id="GO:0016740">
    <property type="term" value="F:transferase activity"/>
    <property type="evidence" value="ECO:0007669"/>
    <property type="project" value="UniProtKB-KW"/>
</dbReference>
<name>A0ABX0K8H9_9PROT</name>
<dbReference type="EMBL" id="WOSW01000014">
    <property type="protein sequence ID" value="NHO32695.1"/>
    <property type="molecule type" value="Genomic_DNA"/>
</dbReference>
<dbReference type="RefSeq" id="WP_173577223.1">
    <property type="nucleotide sequence ID" value="NZ_WOSW01000014.1"/>
</dbReference>
<dbReference type="Proteomes" id="UP000615326">
    <property type="component" value="Unassembled WGS sequence"/>
</dbReference>
<gene>
    <name evidence="1" type="ORF">GOB84_08990</name>
</gene>
<dbReference type="Gene3D" id="3.90.550.10">
    <property type="entry name" value="Spore Coat Polysaccharide Biosynthesis Protein SpsA, Chain A"/>
    <property type="match status" value="1"/>
</dbReference>
<keyword evidence="1" id="KW-0808">Transferase</keyword>
<sequence>MAKVCVCYTTDTGYLFPSFVSALQARRNSSPDNADVLLAGFDLAPEAEHLFAEACRQSGILFAAHRQADIGDAPAMLGRLFLADLLPTQYDRLLYIDGDTQITGSLDPLLTTPVPAGKFYAANDPMTFFIDENDELARDLRAHLTSIGLSPADSKRYFNSGVIYAEREAWAKTGHDAWRKFSSQPAGTRFPDQDILNVVGLPNRLPLSLAWNFPIFLRNANVEDIIRPRITHFMSRPKPWEGVFAPWNQTAFTPYREAATRFPGLAPYWHRMNWRKRMRYVAQQRYKQMTETRNWSRGLRHDRILTYEALTGNDSE</sequence>
<organism evidence="1 2">
    <name type="scientific">Acetobacter fallax</name>
    <dbReference type="NCBI Taxonomy" id="1737473"/>
    <lineage>
        <taxon>Bacteria</taxon>
        <taxon>Pseudomonadati</taxon>
        <taxon>Pseudomonadota</taxon>
        <taxon>Alphaproteobacteria</taxon>
        <taxon>Acetobacterales</taxon>
        <taxon>Acetobacteraceae</taxon>
        <taxon>Acetobacter</taxon>
    </lineage>
</organism>
<comment type="caution">
    <text evidence="1">The sequence shown here is derived from an EMBL/GenBank/DDBJ whole genome shotgun (WGS) entry which is preliminary data.</text>
</comment>
<dbReference type="InterPro" id="IPR002495">
    <property type="entry name" value="Glyco_trans_8"/>
</dbReference>
<dbReference type="InterPro" id="IPR029044">
    <property type="entry name" value="Nucleotide-diphossugar_trans"/>
</dbReference>
<evidence type="ECO:0000313" key="2">
    <source>
        <dbReference type="Proteomes" id="UP000615326"/>
    </source>
</evidence>
<evidence type="ECO:0000313" key="1">
    <source>
        <dbReference type="EMBL" id="NHO32695.1"/>
    </source>
</evidence>
<proteinExistence type="predicted"/>